<dbReference type="InterPro" id="IPR037523">
    <property type="entry name" value="VOC_core"/>
</dbReference>
<accession>A0ABR4C586</accession>
<organism evidence="2 3">
    <name type="scientific">Oculimacula yallundae</name>
    <dbReference type="NCBI Taxonomy" id="86028"/>
    <lineage>
        <taxon>Eukaryota</taxon>
        <taxon>Fungi</taxon>
        <taxon>Dikarya</taxon>
        <taxon>Ascomycota</taxon>
        <taxon>Pezizomycotina</taxon>
        <taxon>Leotiomycetes</taxon>
        <taxon>Helotiales</taxon>
        <taxon>Ploettnerulaceae</taxon>
        <taxon>Oculimacula</taxon>
    </lineage>
</organism>
<feature type="domain" description="VOC" evidence="1">
    <location>
        <begin position="4"/>
        <end position="125"/>
    </location>
</feature>
<evidence type="ECO:0000259" key="1">
    <source>
        <dbReference type="PROSITE" id="PS51819"/>
    </source>
</evidence>
<reference evidence="2 3" key="1">
    <citation type="journal article" date="2024" name="Commun. Biol.">
        <title>Comparative genomic analysis of thermophilic fungi reveals convergent evolutionary adaptations and gene losses.</title>
        <authorList>
            <person name="Steindorff A.S."/>
            <person name="Aguilar-Pontes M.V."/>
            <person name="Robinson A.J."/>
            <person name="Andreopoulos B."/>
            <person name="LaButti K."/>
            <person name="Kuo A."/>
            <person name="Mondo S."/>
            <person name="Riley R."/>
            <person name="Otillar R."/>
            <person name="Haridas S."/>
            <person name="Lipzen A."/>
            <person name="Grimwood J."/>
            <person name="Schmutz J."/>
            <person name="Clum A."/>
            <person name="Reid I.D."/>
            <person name="Moisan M.C."/>
            <person name="Butler G."/>
            <person name="Nguyen T.T.M."/>
            <person name="Dewar K."/>
            <person name="Conant G."/>
            <person name="Drula E."/>
            <person name="Henrissat B."/>
            <person name="Hansel C."/>
            <person name="Singer S."/>
            <person name="Hutchinson M.I."/>
            <person name="de Vries R.P."/>
            <person name="Natvig D.O."/>
            <person name="Powell A.J."/>
            <person name="Tsang A."/>
            <person name="Grigoriev I.V."/>
        </authorList>
    </citation>
    <scope>NUCLEOTIDE SEQUENCE [LARGE SCALE GENOMIC DNA]</scope>
    <source>
        <strain evidence="2 3">CBS 494.80</strain>
    </source>
</reference>
<dbReference type="Proteomes" id="UP001595075">
    <property type="component" value="Unassembled WGS sequence"/>
</dbReference>
<keyword evidence="3" id="KW-1185">Reference proteome</keyword>
<dbReference type="PROSITE" id="PS51819">
    <property type="entry name" value="VOC"/>
    <property type="match status" value="1"/>
</dbReference>
<gene>
    <name evidence="2" type="ORF">VTL71DRAFT_4995</name>
</gene>
<name>A0ABR4C586_9HELO</name>
<comment type="caution">
    <text evidence="2">The sequence shown here is derived from an EMBL/GenBank/DDBJ whole genome shotgun (WGS) entry which is preliminary data.</text>
</comment>
<sequence length="129" mass="14685">MSRRPRITTILPCSDLASAIRFFVRLNFDAPPEEEVHKWDRYLILSHPNGSDIHLRELGPDEEGWLEPFKNPFGIYVYSEDVEALAVEFSAEIIGPVKRPEITEWGMFEFSLNGPDGCLVRVGCSVESM</sequence>
<dbReference type="SUPFAM" id="SSF54593">
    <property type="entry name" value="Glyoxalase/Bleomycin resistance protein/Dihydroxybiphenyl dioxygenase"/>
    <property type="match status" value="1"/>
</dbReference>
<protein>
    <recommendedName>
        <fullName evidence="1">VOC domain-containing protein</fullName>
    </recommendedName>
</protein>
<dbReference type="EMBL" id="JAZHXI010000014">
    <property type="protein sequence ID" value="KAL2064501.1"/>
    <property type="molecule type" value="Genomic_DNA"/>
</dbReference>
<dbReference type="InterPro" id="IPR029068">
    <property type="entry name" value="Glyas_Bleomycin-R_OHBP_Dase"/>
</dbReference>
<evidence type="ECO:0000313" key="3">
    <source>
        <dbReference type="Proteomes" id="UP001595075"/>
    </source>
</evidence>
<proteinExistence type="predicted"/>
<dbReference type="Gene3D" id="3.10.180.10">
    <property type="entry name" value="2,3-Dihydroxybiphenyl 1,2-Dioxygenase, domain 1"/>
    <property type="match status" value="1"/>
</dbReference>
<evidence type="ECO:0000313" key="2">
    <source>
        <dbReference type="EMBL" id="KAL2064501.1"/>
    </source>
</evidence>